<keyword evidence="1" id="KW-1133">Transmembrane helix</keyword>
<evidence type="ECO:0000259" key="2">
    <source>
        <dbReference type="Pfam" id="PF14285"/>
    </source>
</evidence>
<comment type="caution">
    <text evidence="3">The sequence shown here is derived from an EMBL/GenBank/DDBJ whole genome shotgun (WGS) entry which is preliminary data.</text>
</comment>
<accession>A0ABU9K5R1</accession>
<evidence type="ECO:0000313" key="3">
    <source>
        <dbReference type="EMBL" id="MEL3971415.1"/>
    </source>
</evidence>
<keyword evidence="4" id="KW-1185">Reference proteome</keyword>
<keyword evidence="1" id="KW-0472">Membrane</keyword>
<feature type="transmembrane region" description="Helical" evidence="1">
    <location>
        <begin position="6"/>
        <end position="25"/>
    </location>
</feature>
<dbReference type="Proteomes" id="UP001389717">
    <property type="component" value="Unassembled WGS sequence"/>
</dbReference>
<proteinExistence type="predicted"/>
<evidence type="ECO:0000313" key="4">
    <source>
        <dbReference type="Proteomes" id="UP001389717"/>
    </source>
</evidence>
<protein>
    <submittedName>
        <fullName evidence="3">DUF4367 domain-containing protein</fullName>
    </submittedName>
</protein>
<name>A0ABU9K5R1_9BACI</name>
<reference evidence="3 4" key="1">
    <citation type="submission" date="2024-04" db="EMBL/GenBank/DDBJ databases">
        <title>Bacillus oryzaecorticis sp. nov., a moderately halophilic bacterium isolated from rice husks.</title>
        <authorList>
            <person name="Zhu H.-S."/>
        </authorList>
    </citation>
    <scope>NUCLEOTIDE SEQUENCE [LARGE SCALE GENOMIC DNA]</scope>
    <source>
        <strain evidence="3 4">ZC255</strain>
    </source>
</reference>
<dbReference type="RefSeq" id="WP_341980646.1">
    <property type="nucleotide sequence ID" value="NZ_JBBYAF010000005.1"/>
</dbReference>
<sequence length="162" mass="18791">MWKRMLFIMAVIAAGYLIFINWSNLTGKMYSFDNEQLAAKLEILSFESKVPVLVPFEEMKIFDTKLKRDGTKQHYEITLMNKHKETLVYSVANHEEEIDSGTKTEKVEIGSGITGKYIPNENGIRRLFWRHGDVYYGITYHPKVTPHDLSKGRLIEMAESIE</sequence>
<organism evidence="3 4">
    <name type="scientific">Rossellomorea oryzaecorticis</name>
    <dbReference type="NCBI Taxonomy" id="1396505"/>
    <lineage>
        <taxon>Bacteria</taxon>
        <taxon>Bacillati</taxon>
        <taxon>Bacillota</taxon>
        <taxon>Bacilli</taxon>
        <taxon>Bacillales</taxon>
        <taxon>Bacillaceae</taxon>
        <taxon>Rossellomorea</taxon>
    </lineage>
</organism>
<dbReference type="InterPro" id="IPR025377">
    <property type="entry name" value="DUF4367"/>
</dbReference>
<evidence type="ECO:0000256" key="1">
    <source>
        <dbReference type="SAM" id="Phobius"/>
    </source>
</evidence>
<dbReference type="Pfam" id="PF14285">
    <property type="entry name" value="DUF4367"/>
    <property type="match status" value="1"/>
</dbReference>
<keyword evidence="1" id="KW-0812">Transmembrane</keyword>
<feature type="domain" description="DUF4367" evidence="2">
    <location>
        <begin position="65"/>
        <end position="161"/>
    </location>
</feature>
<gene>
    <name evidence="3" type="ORF">AAEO50_03905</name>
</gene>
<dbReference type="EMBL" id="JBBYAF010000005">
    <property type="protein sequence ID" value="MEL3971415.1"/>
    <property type="molecule type" value="Genomic_DNA"/>
</dbReference>